<gene>
    <name evidence="1" type="ORF">RRG08_029955</name>
</gene>
<protein>
    <submittedName>
        <fullName evidence="1">Uncharacterized protein</fullName>
    </submittedName>
</protein>
<evidence type="ECO:0000313" key="1">
    <source>
        <dbReference type="EMBL" id="KAK3770300.1"/>
    </source>
</evidence>
<proteinExistence type="predicted"/>
<organism evidence="1 2">
    <name type="scientific">Elysia crispata</name>
    <name type="common">lettuce slug</name>
    <dbReference type="NCBI Taxonomy" id="231223"/>
    <lineage>
        <taxon>Eukaryota</taxon>
        <taxon>Metazoa</taxon>
        <taxon>Spiralia</taxon>
        <taxon>Lophotrochozoa</taxon>
        <taxon>Mollusca</taxon>
        <taxon>Gastropoda</taxon>
        <taxon>Heterobranchia</taxon>
        <taxon>Euthyneura</taxon>
        <taxon>Panpulmonata</taxon>
        <taxon>Sacoglossa</taxon>
        <taxon>Placobranchoidea</taxon>
        <taxon>Plakobranchidae</taxon>
        <taxon>Elysia</taxon>
    </lineage>
</organism>
<accession>A0AAE0ZJ50</accession>
<dbReference type="AlphaFoldDB" id="A0AAE0ZJ50"/>
<dbReference type="Proteomes" id="UP001283361">
    <property type="component" value="Unassembled WGS sequence"/>
</dbReference>
<evidence type="ECO:0000313" key="2">
    <source>
        <dbReference type="Proteomes" id="UP001283361"/>
    </source>
</evidence>
<comment type="caution">
    <text evidence="1">The sequence shown here is derived from an EMBL/GenBank/DDBJ whole genome shotgun (WGS) entry which is preliminary data.</text>
</comment>
<sequence>MVSCARFVPIVQSRIRHNEAACTNKKGRKLFKIPFPSSSTPLLLKTFKQEQRLRPDIEGSHACIAKEKVKSYRKKQEKKLSIKQQVVLAAQLHNFGAQRRRGRALTERSPSGKTYGPGHLWRDEKCFISLDFGRGPHSSPASRGCLFILPVGASGAGSTGGPCIKGRDQKTREPLQKKYSTARMVTKGEFAVTQTHCVGRKKASVV</sequence>
<keyword evidence="2" id="KW-1185">Reference proteome</keyword>
<name>A0AAE0ZJ50_9GAST</name>
<dbReference type="EMBL" id="JAWDGP010003856">
    <property type="protein sequence ID" value="KAK3770300.1"/>
    <property type="molecule type" value="Genomic_DNA"/>
</dbReference>
<reference evidence="1" key="1">
    <citation type="journal article" date="2023" name="G3 (Bethesda)">
        <title>A reference genome for the long-term kleptoplast-retaining sea slug Elysia crispata morphotype clarki.</title>
        <authorList>
            <person name="Eastman K.E."/>
            <person name="Pendleton A.L."/>
            <person name="Shaikh M.A."/>
            <person name="Suttiyut T."/>
            <person name="Ogas R."/>
            <person name="Tomko P."/>
            <person name="Gavelis G."/>
            <person name="Widhalm J.R."/>
            <person name="Wisecaver J.H."/>
        </authorList>
    </citation>
    <scope>NUCLEOTIDE SEQUENCE</scope>
    <source>
        <strain evidence="1">ECLA1</strain>
    </source>
</reference>